<keyword evidence="1" id="KW-1133">Transmembrane helix</keyword>
<name>A0A841JRT1_9SPHI</name>
<dbReference type="Proteomes" id="UP000548326">
    <property type="component" value="Unassembled WGS sequence"/>
</dbReference>
<dbReference type="InterPro" id="IPR005182">
    <property type="entry name" value="YdbS-like_PH"/>
</dbReference>
<dbReference type="AlphaFoldDB" id="A0A841JRT1"/>
<dbReference type="Pfam" id="PF03703">
    <property type="entry name" value="bPH_2"/>
    <property type="match status" value="1"/>
</dbReference>
<accession>A0A841JRT1</accession>
<comment type="caution">
    <text evidence="3">The sequence shown here is derived from an EMBL/GenBank/DDBJ whole genome shotgun (WGS) entry which is preliminary data.</text>
</comment>
<keyword evidence="1" id="KW-0472">Membrane</keyword>
<proteinExistence type="predicted"/>
<evidence type="ECO:0000313" key="4">
    <source>
        <dbReference type="Proteomes" id="UP000548326"/>
    </source>
</evidence>
<evidence type="ECO:0000313" key="3">
    <source>
        <dbReference type="EMBL" id="MBB6131498.1"/>
    </source>
</evidence>
<feature type="domain" description="YdbS-like PH" evidence="2">
    <location>
        <begin position="72"/>
        <end position="143"/>
    </location>
</feature>
<evidence type="ECO:0000256" key="1">
    <source>
        <dbReference type="SAM" id="Phobius"/>
    </source>
</evidence>
<reference evidence="3 4" key="1">
    <citation type="submission" date="2020-08" db="EMBL/GenBank/DDBJ databases">
        <title>Genomic Encyclopedia of Type Strains, Phase IV (KMG-V): Genome sequencing to study the core and pangenomes of soil and plant-associated prokaryotes.</title>
        <authorList>
            <person name="Whitman W."/>
        </authorList>
    </citation>
    <scope>NUCLEOTIDE SEQUENCE [LARGE SCALE GENOMIC DNA]</scope>
    <source>
        <strain evidence="3 4">MP601</strain>
    </source>
</reference>
<evidence type="ECO:0000259" key="2">
    <source>
        <dbReference type="Pfam" id="PF03703"/>
    </source>
</evidence>
<feature type="transmembrane region" description="Helical" evidence="1">
    <location>
        <begin position="46"/>
        <end position="64"/>
    </location>
</feature>
<dbReference type="EMBL" id="JACHCA010000025">
    <property type="protein sequence ID" value="MBB6131498.1"/>
    <property type="molecule type" value="Genomic_DNA"/>
</dbReference>
<protein>
    <submittedName>
        <fullName evidence="3">Putative membrane protein YdbT with pleckstrin-like domain</fullName>
    </submittedName>
</protein>
<sequence length="168" mass="19510">MKEIIHPGEQLIVKPEKIYAFLACSPSCLLALVVCFLAIALPFDMLISRSMALFDVFLLLYAIYRYLSIRNRLFLITDEQIKIQTGIFSIHTDYLELYRVKDYIVDEPFSLRVLGLMTFTIISVDKNRNNQFVVMRGIKKTNIPDLIRNQVQIARQNNRVYEVDNGSL</sequence>
<feature type="transmembrane region" description="Helical" evidence="1">
    <location>
        <begin position="20"/>
        <end position="40"/>
    </location>
</feature>
<gene>
    <name evidence="3" type="ORF">HDF22_005649</name>
</gene>
<dbReference type="RefSeq" id="WP_183589972.1">
    <property type="nucleotide sequence ID" value="NZ_JACHCA010000025.1"/>
</dbReference>
<organism evidence="3 4">
    <name type="scientific">Mucilaginibacter lappiensis</name>
    <dbReference type="NCBI Taxonomy" id="354630"/>
    <lineage>
        <taxon>Bacteria</taxon>
        <taxon>Pseudomonadati</taxon>
        <taxon>Bacteroidota</taxon>
        <taxon>Sphingobacteriia</taxon>
        <taxon>Sphingobacteriales</taxon>
        <taxon>Sphingobacteriaceae</taxon>
        <taxon>Mucilaginibacter</taxon>
    </lineage>
</organism>
<keyword evidence="1" id="KW-0812">Transmembrane</keyword>